<dbReference type="EMBL" id="CAUOFW020002835">
    <property type="protein sequence ID" value="CAK9156304.1"/>
    <property type="molecule type" value="Genomic_DNA"/>
</dbReference>
<evidence type="ECO:0000256" key="1">
    <source>
        <dbReference type="SAM" id="MobiDB-lite"/>
    </source>
</evidence>
<keyword evidence="3" id="KW-1185">Reference proteome</keyword>
<dbReference type="Proteomes" id="UP001642360">
    <property type="component" value="Unassembled WGS sequence"/>
</dbReference>
<name>A0ABC8SGJ0_9AQUA</name>
<organism evidence="2 3">
    <name type="scientific">Ilex paraguariensis</name>
    <name type="common">yerba mate</name>
    <dbReference type="NCBI Taxonomy" id="185542"/>
    <lineage>
        <taxon>Eukaryota</taxon>
        <taxon>Viridiplantae</taxon>
        <taxon>Streptophyta</taxon>
        <taxon>Embryophyta</taxon>
        <taxon>Tracheophyta</taxon>
        <taxon>Spermatophyta</taxon>
        <taxon>Magnoliopsida</taxon>
        <taxon>eudicotyledons</taxon>
        <taxon>Gunneridae</taxon>
        <taxon>Pentapetalae</taxon>
        <taxon>asterids</taxon>
        <taxon>campanulids</taxon>
        <taxon>Aquifoliales</taxon>
        <taxon>Aquifoliaceae</taxon>
        <taxon>Ilex</taxon>
    </lineage>
</organism>
<evidence type="ECO:0000313" key="3">
    <source>
        <dbReference type="Proteomes" id="UP001642360"/>
    </source>
</evidence>
<dbReference type="AlphaFoldDB" id="A0ABC8SGJ0"/>
<comment type="caution">
    <text evidence="2">The sequence shown here is derived from an EMBL/GenBank/DDBJ whole genome shotgun (WGS) entry which is preliminary data.</text>
</comment>
<reference evidence="2 3" key="1">
    <citation type="submission" date="2024-02" db="EMBL/GenBank/DDBJ databases">
        <authorList>
            <person name="Vignale AGUSTIN F."/>
            <person name="Sosa J E."/>
            <person name="Modenutti C."/>
        </authorList>
    </citation>
    <scope>NUCLEOTIDE SEQUENCE [LARGE SCALE GENOMIC DNA]</scope>
</reference>
<evidence type="ECO:0000313" key="2">
    <source>
        <dbReference type="EMBL" id="CAK9156304.1"/>
    </source>
</evidence>
<protein>
    <submittedName>
        <fullName evidence="2">Uncharacterized protein</fullName>
    </submittedName>
</protein>
<proteinExistence type="predicted"/>
<sequence>MPPTLSLNPQTSLNLQIPPNLQNSLSDRNPSSSQIPLNVQSFQVPIVQSSLPDVYNAQIPPPCNLSGSFSSGHDELSYRKKKKEDEVVVVGKVDIPIVDRNKGEVWQTGKEKAMVQEVHKVTQRKEYRPKTVVSHGVEKRFTVLGDANEVQEQNVGAVECPGGEQCNFQNSFPVGAALVSNVPIQNEERFLEVPQVALVDLMLEIQVQFEDAMIQDSEEDNNVEVTEDLGANCEEVSSVPVLLTSSISGMNINNERECIESDGVRFFEPVNKVIGQINNDENDVALENLGECRVMLSPSKGSSFIVDHQFNVRKDYDGPLDDQLGLVSERVPPNKGYYYDQGSSHSMGSDNSVNEVDEGTRLISSGKFPSINV</sequence>
<feature type="region of interest" description="Disordered" evidence="1">
    <location>
        <begin position="1"/>
        <end position="34"/>
    </location>
</feature>
<feature type="region of interest" description="Disordered" evidence="1">
    <location>
        <begin position="335"/>
        <end position="354"/>
    </location>
</feature>
<gene>
    <name evidence="2" type="ORF">ILEXP_LOCUS24809</name>
</gene>
<accession>A0ABC8SGJ0</accession>
<feature type="compositionally biased region" description="Polar residues" evidence="1">
    <location>
        <begin position="341"/>
        <end position="354"/>
    </location>
</feature>